<dbReference type="EMBL" id="VTPC01087018">
    <property type="protein sequence ID" value="KAF2886653.1"/>
    <property type="molecule type" value="Genomic_DNA"/>
</dbReference>
<feature type="transmembrane region" description="Helical" evidence="5">
    <location>
        <begin position="84"/>
        <end position="106"/>
    </location>
</feature>
<keyword evidence="8" id="KW-1185">Reference proteome</keyword>
<accession>A0A8K0CLK1</accession>
<gene>
    <name evidence="7" type="ORF">ILUMI_19520</name>
</gene>
<dbReference type="AlphaFoldDB" id="A0A8K0CLK1"/>
<dbReference type="Proteomes" id="UP000801492">
    <property type="component" value="Unassembled WGS sequence"/>
</dbReference>
<feature type="non-terminal residue" evidence="7">
    <location>
        <position position="215"/>
    </location>
</feature>
<evidence type="ECO:0000256" key="3">
    <source>
        <dbReference type="ARBA" id="ARBA00022989"/>
    </source>
</evidence>
<evidence type="ECO:0000313" key="8">
    <source>
        <dbReference type="Proteomes" id="UP000801492"/>
    </source>
</evidence>
<evidence type="ECO:0000256" key="4">
    <source>
        <dbReference type="ARBA" id="ARBA00023136"/>
    </source>
</evidence>
<comment type="subcellular location">
    <subcellularLocation>
        <location evidence="1">Membrane</location>
        <topology evidence="1">Multi-pass membrane protein</topology>
    </subcellularLocation>
</comment>
<dbReference type="Pfam" id="PF01061">
    <property type="entry name" value="ABC2_membrane"/>
    <property type="match status" value="1"/>
</dbReference>
<reference evidence="7" key="1">
    <citation type="submission" date="2019-08" db="EMBL/GenBank/DDBJ databases">
        <title>The genome of the North American firefly Photinus pyralis.</title>
        <authorList>
            <consortium name="Photinus pyralis genome working group"/>
            <person name="Fallon T.R."/>
            <person name="Sander Lower S.E."/>
            <person name="Weng J.-K."/>
        </authorList>
    </citation>
    <scope>NUCLEOTIDE SEQUENCE</scope>
    <source>
        <strain evidence="7">TRF0915ILg1</strain>
        <tissue evidence="7">Whole body</tissue>
    </source>
</reference>
<evidence type="ECO:0000256" key="2">
    <source>
        <dbReference type="ARBA" id="ARBA00022692"/>
    </source>
</evidence>
<evidence type="ECO:0000256" key="1">
    <source>
        <dbReference type="ARBA" id="ARBA00004141"/>
    </source>
</evidence>
<sequence length="215" mass="24416">PIEFQLLQREHFNRWYDLKPYFLAMSLRNVPLMVVLGLGFISITYVLTDQPLELERFTWVATAAILTGVVSEALGQIIGSVCNITHGSTVTPAVSCILILFCMYGAGHGKEMNPVMNIIVHSSYIRVGLIVVGNAVFRDRASLDCIEDVYCYYQDPVRFLQDIGVDNESYKLYILGLVIYAVAFRLTAFLVIKYRLTTEIYQIIVNYATKILRLR</sequence>
<protein>
    <recommendedName>
        <fullName evidence="6">ABC-2 type transporter transmembrane domain-containing protein</fullName>
    </recommendedName>
</protein>
<keyword evidence="4 5" id="KW-0472">Membrane</keyword>
<evidence type="ECO:0000259" key="6">
    <source>
        <dbReference type="Pfam" id="PF01061"/>
    </source>
</evidence>
<comment type="caution">
    <text evidence="7">The sequence shown here is derived from an EMBL/GenBank/DDBJ whole genome shotgun (WGS) entry which is preliminary data.</text>
</comment>
<evidence type="ECO:0000256" key="5">
    <source>
        <dbReference type="SAM" id="Phobius"/>
    </source>
</evidence>
<evidence type="ECO:0000313" key="7">
    <source>
        <dbReference type="EMBL" id="KAF2886653.1"/>
    </source>
</evidence>
<feature type="domain" description="ABC-2 type transporter transmembrane" evidence="6">
    <location>
        <begin position="2"/>
        <end position="104"/>
    </location>
</feature>
<feature type="transmembrane region" description="Helical" evidence="5">
    <location>
        <begin position="59"/>
        <end position="78"/>
    </location>
</feature>
<name>A0A8K0CLK1_IGNLU</name>
<keyword evidence="2 5" id="KW-0812">Transmembrane</keyword>
<proteinExistence type="predicted"/>
<dbReference type="InterPro" id="IPR013525">
    <property type="entry name" value="ABC2_TM"/>
</dbReference>
<dbReference type="GO" id="GO:0016020">
    <property type="term" value="C:membrane"/>
    <property type="evidence" value="ECO:0007669"/>
    <property type="project" value="UniProtKB-SubCell"/>
</dbReference>
<dbReference type="OrthoDB" id="66620at2759"/>
<organism evidence="7 8">
    <name type="scientific">Ignelater luminosus</name>
    <name type="common">Cucubano</name>
    <name type="synonym">Pyrophorus luminosus</name>
    <dbReference type="NCBI Taxonomy" id="2038154"/>
    <lineage>
        <taxon>Eukaryota</taxon>
        <taxon>Metazoa</taxon>
        <taxon>Ecdysozoa</taxon>
        <taxon>Arthropoda</taxon>
        <taxon>Hexapoda</taxon>
        <taxon>Insecta</taxon>
        <taxon>Pterygota</taxon>
        <taxon>Neoptera</taxon>
        <taxon>Endopterygota</taxon>
        <taxon>Coleoptera</taxon>
        <taxon>Polyphaga</taxon>
        <taxon>Elateriformia</taxon>
        <taxon>Elateroidea</taxon>
        <taxon>Elateridae</taxon>
        <taxon>Agrypninae</taxon>
        <taxon>Pyrophorini</taxon>
        <taxon>Ignelater</taxon>
    </lineage>
</organism>
<feature type="transmembrane region" description="Helical" evidence="5">
    <location>
        <begin position="30"/>
        <end position="47"/>
    </location>
</feature>
<feature type="transmembrane region" description="Helical" evidence="5">
    <location>
        <begin position="172"/>
        <end position="192"/>
    </location>
</feature>
<dbReference type="GO" id="GO:0140359">
    <property type="term" value="F:ABC-type transporter activity"/>
    <property type="evidence" value="ECO:0007669"/>
    <property type="project" value="InterPro"/>
</dbReference>
<keyword evidence="3 5" id="KW-1133">Transmembrane helix</keyword>